<dbReference type="EMBL" id="CP016591">
    <property type="protein sequence ID" value="ANY20877.1"/>
    <property type="molecule type" value="Genomic_DNA"/>
</dbReference>
<keyword evidence="2" id="KW-1185">Reference proteome</keyword>
<protein>
    <submittedName>
        <fullName evidence="1">Virginiamycin B lyase</fullName>
    </submittedName>
</protein>
<dbReference type="InterPro" id="IPR015943">
    <property type="entry name" value="WD40/YVTN_repeat-like_dom_sf"/>
</dbReference>
<sequence length="322" mass="33393">MSGPAPDSDRAPFRSLFVANKTVGSVTRIDLADGTVASRGSACRTPHELALSPGGQHLAVGCYDGRTIAILNAADLSPVATIVLGEGARPHGIVWHPKGEIFASAEGRRSIFRVRDPLSSAPQIDEFPTGETGSHMVVISPAADVAWTANLGSQSVTRIDLGGGSPPRSVKTGQGTEGIVLSADGRRLWASAREEDRLVELDPETLAIRRSVTTGRFPLRVVEHPSGRWVVTSNLTDGTVSVVDTATGTVERTITVSGGAASAQVTLLFDPSGTRLYAAETQTDTIAEIDFASGRVLRRLAGGPGGDGLAIQAAGITGTAAR</sequence>
<evidence type="ECO:0000313" key="2">
    <source>
        <dbReference type="Proteomes" id="UP000092932"/>
    </source>
</evidence>
<dbReference type="STRING" id="692370.A6F68_02378"/>
<dbReference type="InterPro" id="IPR019405">
    <property type="entry name" value="Lactonase_7-beta_prop"/>
</dbReference>
<dbReference type="OrthoDB" id="145213at2"/>
<name>A0A1B2AFE0_9SPHN</name>
<dbReference type="InterPro" id="IPR011048">
    <property type="entry name" value="Haem_d1_sf"/>
</dbReference>
<dbReference type="Pfam" id="PF10282">
    <property type="entry name" value="Lactonase"/>
    <property type="match status" value="1"/>
</dbReference>
<dbReference type="AlphaFoldDB" id="A0A1B2AFE0"/>
<gene>
    <name evidence="1" type="primary">vgb</name>
    <name evidence="1" type="ORF">A6F68_02378</name>
</gene>
<dbReference type="Proteomes" id="UP000092932">
    <property type="component" value="Chromosome"/>
</dbReference>
<accession>A0A1B2AFE0</accession>
<dbReference type="GO" id="GO:0016829">
    <property type="term" value="F:lyase activity"/>
    <property type="evidence" value="ECO:0007669"/>
    <property type="project" value="UniProtKB-KW"/>
</dbReference>
<dbReference type="PANTHER" id="PTHR47197:SF3">
    <property type="entry name" value="DIHYDRO-HEME D1 DEHYDROGENASE"/>
    <property type="match status" value="1"/>
</dbReference>
<dbReference type="SUPFAM" id="SSF51004">
    <property type="entry name" value="C-terminal (heme d1) domain of cytochrome cd1-nitrite reductase"/>
    <property type="match status" value="1"/>
</dbReference>
<dbReference type="KEGG" id="ado:A6F68_02378"/>
<dbReference type="InterPro" id="IPR051200">
    <property type="entry name" value="Host-pathogen_enzymatic-act"/>
</dbReference>
<keyword evidence="1" id="KW-0456">Lyase</keyword>
<dbReference type="PANTHER" id="PTHR47197">
    <property type="entry name" value="PROTEIN NIRF"/>
    <property type="match status" value="1"/>
</dbReference>
<organism evidence="1 2">
    <name type="scientific">Tsuneonella dongtanensis</name>
    <dbReference type="NCBI Taxonomy" id="692370"/>
    <lineage>
        <taxon>Bacteria</taxon>
        <taxon>Pseudomonadati</taxon>
        <taxon>Pseudomonadota</taxon>
        <taxon>Alphaproteobacteria</taxon>
        <taxon>Sphingomonadales</taxon>
        <taxon>Erythrobacteraceae</taxon>
        <taxon>Tsuneonella</taxon>
    </lineage>
</organism>
<reference evidence="1 2" key="1">
    <citation type="submission" date="2016-07" db="EMBL/GenBank/DDBJ databases">
        <title>Complete genome sequence of Altererythrobacter dongtanensis KCTC 22672, a type strain with esterase isolated from tidal flat.</title>
        <authorList>
            <person name="Cheng H."/>
            <person name="Wu Y.-H."/>
            <person name="Zhou P."/>
            <person name="Huo Y.-Y."/>
            <person name="Wang C.-S."/>
            <person name="Xu X.-W."/>
        </authorList>
    </citation>
    <scope>NUCLEOTIDE SEQUENCE [LARGE SCALE GENOMIC DNA]</scope>
    <source>
        <strain evidence="1 2">KCTC 22672</strain>
    </source>
</reference>
<evidence type="ECO:0000313" key="1">
    <source>
        <dbReference type="EMBL" id="ANY20877.1"/>
    </source>
</evidence>
<proteinExistence type="predicted"/>
<dbReference type="Gene3D" id="2.130.10.10">
    <property type="entry name" value="YVTN repeat-like/Quinoprotein amine dehydrogenase"/>
    <property type="match status" value="2"/>
</dbReference>